<feature type="region of interest" description="Disordered" evidence="3">
    <location>
        <begin position="643"/>
        <end position="687"/>
    </location>
</feature>
<name>A0ABQ5RR90_9CHLO</name>
<feature type="domain" description="RING-type" evidence="4">
    <location>
        <begin position="14"/>
        <end position="54"/>
    </location>
</feature>
<reference evidence="5 6" key="1">
    <citation type="journal article" date="2023" name="IScience">
        <title>Expanded male sex-determining region conserved during the evolution of homothallism in the green alga Volvox.</title>
        <authorList>
            <person name="Yamamoto K."/>
            <person name="Matsuzaki R."/>
            <person name="Mahakham W."/>
            <person name="Heman W."/>
            <person name="Sekimoto H."/>
            <person name="Kawachi M."/>
            <person name="Minakuchi Y."/>
            <person name="Toyoda A."/>
            <person name="Nozaki H."/>
        </authorList>
    </citation>
    <scope>NUCLEOTIDE SEQUENCE [LARGE SCALE GENOMIC DNA]</scope>
    <source>
        <strain evidence="5 6">NIES-4468</strain>
    </source>
</reference>
<evidence type="ECO:0000256" key="3">
    <source>
        <dbReference type="SAM" id="MobiDB-lite"/>
    </source>
</evidence>
<keyword evidence="1" id="KW-0479">Metal-binding</keyword>
<dbReference type="Pfam" id="PF13639">
    <property type="entry name" value="zf-RING_2"/>
    <property type="match status" value="1"/>
</dbReference>
<feature type="coiled-coil region" evidence="2">
    <location>
        <begin position="115"/>
        <end position="178"/>
    </location>
</feature>
<sequence length="687" mass="73432">MLAMDGGEPLELHCPICYGEQGDSDFSTLICGHIFHEKCLTRSLRIKKECPSCRCPARPLDNGRGSSSHPKCPCKTGQPLRLFHLQRPRGGEDAAAAALRAVGGPSGAVVDAAVLATVKQLMADRESQLQEALREQRERAAGLEVELEKERAEVVKAQEKAERRRERLEVMKKEHQLNTARLTEDKYRLEARERELMEELICARKALHGMRMDLDKARATVYERDEAVMRLKREVAMQRARAGGSAALQPRELSELLGERKEDWQAVYSMKVEELRRAMEVVAELRAEVAHRKTDGDTRVAAERLAGAERLKAVAQERDDAKRELMELEYKVHEGLRQLKDLQSGAAVGADSARPKHSTVPGAAAAGATTAVAAVGLGSRAVAALHKAAKPQNHPSSLGSPLRPGDAGHRDTAARDGCHDDDEDGLLALVLQAMEGFESGEKSDDDLVEGVKKRQGSGARGSAGASGSCKPPATISAHGGRTAAATPPGDHVEDEVLDDNTSYDMAAEEAENAPPSKRQRLDYSIGGGGDNHNSLDGQDCDIGGLDDVEPVPQLPRFFSGRLIAGGPAATGPSQDQRGTGLLAGAGVATTGRTFGVSFASKMQTDASRWGRGSNGAGLVCEGPDGRGGTTRFPLTSSLLNNSGARKVVSESRSAVGRGGGRRDRGGRGGPQGRIDAFLRPTPQPSRR</sequence>
<keyword evidence="2" id="KW-0175">Coiled coil</keyword>
<keyword evidence="1" id="KW-0862">Zinc</keyword>
<protein>
    <recommendedName>
        <fullName evidence="4">RING-type domain-containing protein</fullName>
    </recommendedName>
</protein>
<dbReference type="InterPro" id="IPR001841">
    <property type="entry name" value="Znf_RING"/>
</dbReference>
<dbReference type="InterPro" id="IPR013083">
    <property type="entry name" value="Znf_RING/FYVE/PHD"/>
</dbReference>
<dbReference type="Gene3D" id="3.30.40.10">
    <property type="entry name" value="Zinc/RING finger domain, C3HC4 (zinc finger)"/>
    <property type="match status" value="1"/>
</dbReference>
<evidence type="ECO:0000313" key="6">
    <source>
        <dbReference type="Proteomes" id="UP001165090"/>
    </source>
</evidence>
<dbReference type="PROSITE" id="PS50089">
    <property type="entry name" value="ZF_RING_2"/>
    <property type="match status" value="1"/>
</dbReference>
<feature type="region of interest" description="Disordered" evidence="3">
    <location>
        <begin position="386"/>
        <end position="421"/>
    </location>
</feature>
<accession>A0ABQ5RR90</accession>
<evidence type="ECO:0000256" key="2">
    <source>
        <dbReference type="SAM" id="Coils"/>
    </source>
</evidence>
<dbReference type="EMBL" id="BSDZ01000004">
    <property type="protein sequence ID" value="GLI59527.1"/>
    <property type="molecule type" value="Genomic_DNA"/>
</dbReference>
<feature type="compositionally biased region" description="Low complexity" evidence="3">
    <location>
        <begin position="456"/>
        <end position="468"/>
    </location>
</feature>
<comment type="caution">
    <text evidence="5">The sequence shown here is derived from an EMBL/GenBank/DDBJ whole genome shotgun (WGS) entry which is preliminary data.</text>
</comment>
<evidence type="ECO:0000313" key="5">
    <source>
        <dbReference type="EMBL" id="GLI59527.1"/>
    </source>
</evidence>
<evidence type="ECO:0000259" key="4">
    <source>
        <dbReference type="PROSITE" id="PS50089"/>
    </source>
</evidence>
<proteinExistence type="predicted"/>
<organism evidence="5 6">
    <name type="scientific">Volvox africanus</name>
    <dbReference type="NCBI Taxonomy" id="51714"/>
    <lineage>
        <taxon>Eukaryota</taxon>
        <taxon>Viridiplantae</taxon>
        <taxon>Chlorophyta</taxon>
        <taxon>core chlorophytes</taxon>
        <taxon>Chlorophyceae</taxon>
        <taxon>CS clade</taxon>
        <taxon>Chlamydomonadales</taxon>
        <taxon>Volvocaceae</taxon>
        <taxon>Volvox</taxon>
    </lineage>
</organism>
<dbReference type="SUPFAM" id="SSF57850">
    <property type="entry name" value="RING/U-box"/>
    <property type="match status" value="1"/>
</dbReference>
<keyword evidence="1" id="KW-0863">Zinc-finger</keyword>
<gene>
    <name evidence="5" type="ORF">VaNZ11_001419</name>
</gene>
<keyword evidence="6" id="KW-1185">Reference proteome</keyword>
<feature type="compositionally biased region" description="Basic and acidic residues" evidence="3">
    <location>
        <begin position="406"/>
        <end position="418"/>
    </location>
</feature>
<feature type="region of interest" description="Disordered" evidence="3">
    <location>
        <begin position="438"/>
        <end position="538"/>
    </location>
</feature>
<dbReference type="CDD" id="cd16448">
    <property type="entry name" value="RING-H2"/>
    <property type="match status" value="1"/>
</dbReference>
<dbReference type="SMART" id="SM00184">
    <property type="entry name" value="RING"/>
    <property type="match status" value="1"/>
</dbReference>
<dbReference type="Proteomes" id="UP001165090">
    <property type="component" value="Unassembled WGS sequence"/>
</dbReference>
<evidence type="ECO:0000256" key="1">
    <source>
        <dbReference type="PROSITE-ProRule" id="PRU00175"/>
    </source>
</evidence>